<dbReference type="EMBL" id="OX395126">
    <property type="protein sequence ID" value="CAI5762779.1"/>
    <property type="molecule type" value="Genomic_DNA"/>
</dbReference>
<sequence>GKGRHLGVDASRRLAEGRGSRGTRLAAREEAGRGAAGLVRQPVRRGELLSA</sequence>
<gene>
    <name evidence="2" type="ORF">PODLI_1B003497</name>
</gene>
<organism evidence="2 3">
    <name type="scientific">Podarcis lilfordi</name>
    <name type="common">Lilford's wall lizard</name>
    <dbReference type="NCBI Taxonomy" id="74358"/>
    <lineage>
        <taxon>Eukaryota</taxon>
        <taxon>Metazoa</taxon>
        <taxon>Chordata</taxon>
        <taxon>Craniata</taxon>
        <taxon>Vertebrata</taxon>
        <taxon>Euteleostomi</taxon>
        <taxon>Lepidosauria</taxon>
        <taxon>Squamata</taxon>
        <taxon>Bifurcata</taxon>
        <taxon>Unidentata</taxon>
        <taxon>Episquamata</taxon>
        <taxon>Laterata</taxon>
        <taxon>Lacertibaenia</taxon>
        <taxon>Lacertidae</taxon>
        <taxon>Podarcis</taxon>
    </lineage>
</organism>
<feature type="non-terminal residue" evidence="2">
    <location>
        <position position="51"/>
    </location>
</feature>
<evidence type="ECO:0000313" key="3">
    <source>
        <dbReference type="Proteomes" id="UP001178461"/>
    </source>
</evidence>
<accession>A0AA35JPT3</accession>
<feature type="region of interest" description="Disordered" evidence="1">
    <location>
        <begin position="1"/>
        <end position="38"/>
    </location>
</feature>
<protein>
    <submittedName>
        <fullName evidence="2">Uncharacterized protein</fullName>
    </submittedName>
</protein>
<keyword evidence="3" id="KW-1185">Reference proteome</keyword>
<name>A0AA35JPT3_9SAUR</name>
<feature type="non-terminal residue" evidence="2">
    <location>
        <position position="1"/>
    </location>
</feature>
<reference evidence="2" key="1">
    <citation type="submission" date="2022-12" db="EMBL/GenBank/DDBJ databases">
        <authorList>
            <person name="Alioto T."/>
            <person name="Alioto T."/>
            <person name="Gomez Garrido J."/>
        </authorList>
    </citation>
    <scope>NUCLEOTIDE SEQUENCE</scope>
</reference>
<feature type="compositionally biased region" description="Basic and acidic residues" evidence="1">
    <location>
        <begin position="1"/>
        <end position="19"/>
    </location>
</feature>
<proteinExistence type="predicted"/>
<dbReference type="Proteomes" id="UP001178461">
    <property type="component" value="Chromosome 1"/>
</dbReference>
<dbReference type="AlphaFoldDB" id="A0AA35JPT3"/>
<evidence type="ECO:0000256" key="1">
    <source>
        <dbReference type="SAM" id="MobiDB-lite"/>
    </source>
</evidence>
<evidence type="ECO:0000313" key="2">
    <source>
        <dbReference type="EMBL" id="CAI5762779.1"/>
    </source>
</evidence>